<organism evidence="3 4">
    <name type="scientific">Plectosphaerella plurivora</name>
    <dbReference type="NCBI Taxonomy" id="936078"/>
    <lineage>
        <taxon>Eukaryota</taxon>
        <taxon>Fungi</taxon>
        <taxon>Dikarya</taxon>
        <taxon>Ascomycota</taxon>
        <taxon>Pezizomycotina</taxon>
        <taxon>Sordariomycetes</taxon>
        <taxon>Hypocreomycetidae</taxon>
        <taxon>Glomerellales</taxon>
        <taxon>Plectosphaerellaceae</taxon>
        <taxon>Plectosphaerella</taxon>
    </lineage>
</organism>
<feature type="region of interest" description="Disordered" evidence="1">
    <location>
        <begin position="32"/>
        <end position="63"/>
    </location>
</feature>
<dbReference type="AlphaFoldDB" id="A0A9P9A9P1"/>
<keyword evidence="4" id="KW-1185">Reference proteome</keyword>
<feature type="signal peptide" evidence="2">
    <location>
        <begin position="1"/>
        <end position="19"/>
    </location>
</feature>
<evidence type="ECO:0000256" key="1">
    <source>
        <dbReference type="SAM" id="MobiDB-lite"/>
    </source>
</evidence>
<feature type="chain" id="PRO_5040322475" evidence="2">
    <location>
        <begin position="20"/>
        <end position="261"/>
    </location>
</feature>
<sequence length="261" mass="27254">MLSLRVLSLVGLCASLVGAVPAAPALAGIQDRRGVYEPPPPNYGGPTTTRPDGPGCKPPKPTSTDNCSTRTLCADYVNECGMMYGGCFSDCKPYPSFTAPPCPTSSTSAPVPTTTDNCSTRTICADYVNECGMAYGGCFSDCKPYPSFTAPPCPTGSTSTPVPTSADNCSTRTVCADYINECGMMYGGCFPDCKPWPSFTAPPCPSGGSSTPPYPVPTTSTDNGCDRTVCVDYVNECGMAYGGCHPDCAPYPTYTPPPCYY</sequence>
<evidence type="ECO:0000313" key="4">
    <source>
        <dbReference type="Proteomes" id="UP000770015"/>
    </source>
</evidence>
<evidence type="ECO:0000313" key="3">
    <source>
        <dbReference type="EMBL" id="KAH6685339.1"/>
    </source>
</evidence>
<proteinExistence type="predicted"/>
<gene>
    <name evidence="3" type="ORF">F5X68DRAFT_262593</name>
</gene>
<feature type="compositionally biased region" description="Low complexity" evidence="1">
    <location>
        <begin position="44"/>
        <end position="55"/>
    </location>
</feature>
<dbReference type="Proteomes" id="UP000770015">
    <property type="component" value="Unassembled WGS sequence"/>
</dbReference>
<name>A0A9P9A9P1_9PEZI</name>
<accession>A0A9P9A9P1</accession>
<dbReference type="OrthoDB" id="3924764at2759"/>
<comment type="caution">
    <text evidence="3">The sequence shown here is derived from an EMBL/GenBank/DDBJ whole genome shotgun (WGS) entry which is preliminary data.</text>
</comment>
<protein>
    <submittedName>
        <fullName evidence="3">Uncharacterized protein</fullName>
    </submittedName>
</protein>
<evidence type="ECO:0000256" key="2">
    <source>
        <dbReference type="SAM" id="SignalP"/>
    </source>
</evidence>
<reference evidence="3" key="1">
    <citation type="journal article" date="2021" name="Nat. Commun.">
        <title>Genetic determinants of endophytism in the Arabidopsis root mycobiome.</title>
        <authorList>
            <person name="Mesny F."/>
            <person name="Miyauchi S."/>
            <person name="Thiergart T."/>
            <person name="Pickel B."/>
            <person name="Atanasova L."/>
            <person name="Karlsson M."/>
            <person name="Huettel B."/>
            <person name="Barry K.W."/>
            <person name="Haridas S."/>
            <person name="Chen C."/>
            <person name="Bauer D."/>
            <person name="Andreopoulos W."/>
            <person name="Pangilinan J."/>
            <person name="LaButti K."/>
            <person name="Riley R."/>
            <person name="Lipzen A."/>
            <person name="Clum A."/>
            <person name="Drula E."/>
            <person name="Henrissat B."/>
            <person name="Kohler A."/>
            <person name="Grigoriev I.V."/>
            <person name="Martin F.M."/>
            <person name="Hacquard S."/>
        </authorList>
    </citation>
    <scope>NUCLEOTIDE SEQUENCE</scope>
    <source>
        <strain evidence="3">MPI-SDFR-AT-0117</strain>
    </source>
</reference>
<dbReference type="EMBL" id="JAGSXJ010000015">
    <property type="protein sequence ID" value="KAH6685339.1"/>
    <property type="molecule type" value="Genomic_DNA"/>
</dbReference>
<keyword evidence="2" id="KW-0732">Signal</keyword>